<dbReference type="Gene3D" id="3.40.630.10">
    <property type="entry name" value="Zn peptidases"/>
    <property type="match status" value="1"/>
</dbReference>
<comment type="similarity">
    <text evidence="2 3">Belongs to the peptidase M14 family.</text>
</comment>
<dbReference type="PANTHER" id="PTHR12756:SF9">
    <property type="entry name" value="CYTOSOLIC CARBOXYPEPTIDASE 6"/>
    <property type="match status" value="1"/>
</dbReference>
<sequence>MRPPGQSGKAKRGHLCFDASFETGNLGRVDLISEFEYDLFIRPDTCNPRFRIWFNFIVDNIRVDQRVIFNIVNFSKHKNLFREGMTPLVKSTSRPKWQRMPNKYVYYYRSPQHQNHYVLSFAFAFDREEDVYQFAFSYPYSYSKCQVHLDLLEKRQFPHFHRELLATTVVELEEVNPHLRGGRVENHLVKTTPVHWTEIRTSNSPSSAVYFNTTSALANYATEDIIFSKAVFLTTLLLSTSAAPLVSYCRSSKEEKRRVGVYGDEGSRVLVLLQELGDVDEGEKKERMEKMEQQRRLDLVTITHPNNMPLGSKKQHVVVILSRIHPGESPASYVCQGLIDFLVSSHPIAQVLRDHVVFKIIPMMNPDGVYLGNYRSTLMGFDLNRTWDQISRWAHPTLHAVHTMLTELDQIKDVELDFVLDLHAHSSLLGVFVYGNTYDDVYRYERHIVFPKLLSQNAEDYAASNTMYNRDLNKAGTTRRYFCNTLKKSVNCYTLEVSFHGYQSPNTTDMCYYTEEAYCRLGRNVVRTYLDYYRVVGVVPAGLPTAPSSPEPRPRTNSSRSPSSRSRPRSRPHTTKGQAPTTYVLSLNDLEGSTSRESSPEEKGPRRVAAMSHERYQIYWLQIPKSRVRSPVLPILSAKQRVGNGTKINLVELEEVNPHLRGGRVENHLGTPPPPSSPDRDSNLNLPVLSSRAQHKRTCPVASAIYVFGDPFVLVGAEGYFVGCETKPCLSASRSPYHKIEPSIKNAELESNHEVQLRKSGRFFAVNKYEAISNEYGREVITPTRFIANNQYGSEVITPTRFIANNQYGSEGRRSATIHYQQVPSPESQPPHTPMSAGIKSLAGRKIGGGGVICRSAVSSSAPRPSPPPPQPTTSLHHRFQPADSRGSGPGDGPREGPSPRSRQGGGTSASQTAES</sequence>
<dbReference type="PROSITE" id="PS52035">
    <property type="entry name" value="PEPTIDASE_M14"/>
    <property type="match status" value="1"/>
</dbReference>
<dbReference type="Pfam" id="PF18027">
    <property type="entry name" value="Pepdidase_M14_N"/>
    <property type="match status" value="1"/>
</dbReference>
<gene>
    <name evidence="6" type="ORF">TCMB3V08_LOCUS608</name>
</gene>
<protein>
    <submittedName>
        <fullName evidence="6">(California timema) hypothetical protein</fullName>
    </submittedName>
</protein>
<dbReference type="CDD" id="cd06908">
    <property type="entry name" value="M14_AGBL4_like"/>
    <property type="match status" value="1"/>
</dbReference>
<feature type="active site" description="Proton donor/acceptor" evidence="3">
    <location>
        <position position="496"/>
    </location>
</feature>
<proteinExistence type="inferred from homology"/>
<dbReference type="Gene3D" id="2.60.40.3120">
    <property type="match status" value="1"/>
</dbReference>
<reference evidence="6" key="1">
    <citation type="submission" date="2020-11" db="EMBL/GenBank/DDBJ databases">
        <authorList>
            <person name="Tran Van P."/>
        </authorList>
    </citation>
    <scope>NUCLEOTIDE SEQUENCE</scope>
</reference>
<dbReference type="InterPro" id="IPR040626">
    <property type="entry name" value="Pepdidase_M14_N"/>
</dbReference>
<dbReference type="Pfam" id="PF00246">
    <property type="entry name" value="Peptidase_M14"/>
    <property type="match status" value="1"/>
</dbReference>
<dbReference type="AlphaFoldDB" id="A0A7R9IVS5"/>
<feature type="region of interest" description="Disordered" evidence="4">
    <location>
        <begin position="662"/>
        <end position="685"/>
    </location>
</feature>
<dbReference type="InterPro" id="IPR050821">
    <property type="entry name" value="Cytosolic_carboxypeptidase"/>
</dbReference>
<dbReference type="EMBL" id="OE179164">
    <property type="protein sequence ID" value="CAD7567826.1"/>
    <property type="molecule type" value="Genomic_DNA"/>
</dbReference>
<feature type="region of interest" description="Disordered" evidence="4">
    <location>
        <begin position="543"/>
        <end position="609"/>
    </location>
</feature>
<dbReference type="GO" id="GO:0004181">
    <property type="term" value="F:metallocarboxypeptidase activity"/>
    <property type="evidence" value="ECO:0007669"/>
    <property type="project" value="InterPro"/>
</dbReference>
<evidence type="ECO:0000259" key="5">
    <source>
        <dbReference type="PROSITE" id="PS52035"/>
    </source>
</evidence>
<feature type="compositionally biased region" description="Polar residues" evidence="4">
    <location>
        <begin position="575"/>
        <end position="597"/>
    </location>
</feature>
<evidence type="ECO:0000256" key="3">
    <source>
        <dbReference type="PROSITE-ProRule" id="PRU01379"/>
    </source>
</evidence>
<dbReference type="SUPFAM" id="SSF53187">
    <property type="entry name" value="Zn-dependent exopeptidases"/>
    <property type="match status" value="1"/>
</dbReference>
<accession>A0A7R9IVS5</accession>
<name>A0A7R9IVS5_TIMCA</name>
<evidence type="ECO:0000313" key="6">
    <source>
        <dbReference type="EMBL" id="CAD7567826.1"/>
    </source>
</evidence>
<feature type="compositionally biased region" description="Low complexity" evidence="4">
    <location>
        <begin position="555"/>
        <end position="565"/>
    </location>
</feature>
<evidence type="ECO:0000256" key="2">
    <source>
        <dbReference type="ARBA" id="ARBA00005988"/>
    </source>
</evidence>
<dbReference type="PANTHER" id="PTHR12756">
    <property type="entry name" value="CYTOSOLIC CARBOXYPEPTIDASE"/>
    <property type="match status" value="1"/>
</dbReference>
<feature type="region of interest" description="Disordered" evidence="4">
    <location>
        <begin position="821"/>
        <end position="916"/>
    </location>
</feature>
<dbReference type="GO" id="GO:0006508">
    <property type="term" value="P:proteolysis"/>
    <property type="evidence" value="ECO:0007669"/>
    <property type="project" value="InterPro"/>
</dbReference>
<feature type="domain" description="Peptidase M14" evidence="5">
    <location>
        <begin position="258"/>
        <end position="533"/>
    </location>
</feature>
<evidence type="ECO:0000256" key="4">
    <source>
        <dbReference type="SAM" id="MobiDB-lite"/>
    </source>
</evidence>
<dbReference type="GO" id="GO:0008270">
    <property type="term" value="F:zinc ion binding"/>
    <property type="evidence" value="ECO:0007669"/>
    <property type="project" value="InterPro"/>
</dbReference>
<evidence type="ECO:0000256" key="1">
    <source>
        <dbReference type="ARBA" id="ARBA00001947"/>
    </source>
</evidence>
<dbReference type="InterPro" id="IPR000834">
    <property type="entry name" value="Peptidase_M14"/>
</dbReference>
<organism evidence="6">
    <name type="scientific">Timema californicum</name>
    <name type="common">California timema</name>
    <name type="synonym">Walking stick</name>
    <dbReference type="NCBI Taxonomy" id="61474"/>
    <lineage>
        <taxon>Eukaryota</taxon>
        <taxon>Metazoa</taxon>
        <taxon>Ecdysozoa</taxon>
        <taxon>Arthropoda</taxon>
        <taxon>Hexapoda</taxon>
        <taxon>Insecta</taxon>
        <taxon>Pterygota</taxon>
        <taxon>Neoptera</taxon>
        <taxon>Polyneoptera</taxon>
        <taxon>Phasmatodea</taxon>
        <taxon>Timematodea</taxon>
        <taxon>Timematoidea</taxon>
        <taxon>Timematidae</taxon>
        <taxon>Timema</taxon>
    </lineage>
</organism>
<comment type="cofactor">
    <cofactor evidence="1">
        <name>Zn(2+)</name>
        <dbReference type="ChEBI" id="CHEBI:29105"/>
    </cofactor>
</comment>